<name>A0A1H3YH39_BIZPA</name>
<organism evidence="2 3">
    <name type="scientific">Bizionia paragorgiae</name>
    <dbReference type="NCBI Taxonomy" id="283786"/>
    <lineage>
        <taxon>Bacteria</taxon>
        <taxon>Pseudomonadati</taxon>
        <taxon>Bacteroidota</taxon>
        <taxon>Flavobacteriia</taxon>
        <taxon>Flavobacteriales</taxon>
        <taxon>Flavobacteriaceae</taxon>
        <taxon>Bizionia</taxon>
    </lineage>
</organism>
<accession>A0A1H3YH39</accession>
<feature type="chain" id="PRO_5011598674" description="Lipoprotein" evidence="1">
    <location>
        <begin position="21"/>
        <end position="165"/>
    </location>
</feature>
<evidence type="ECO:0008006" key="4">
    <source>
        <dbReference type="Google" id="ProtNLM"/>
    </source>
</evidence>
<dbReference type="OrthoDB" id="1467925at2"/>
<keyword evidence="3" id="KW-1185">Reference proteome</keyword>
<keyword evidence="1" id="KW-0732">Signal</keyword>
<dbReference type="Proteomes" id="UP000198846">
    <property type="component" value="Unassembled WGS sequence"/>
</dbReference>
<evidence type="ECO:0000256" key="1">
    <source>
        <dbReference type="SAM" id="SignalP"/>
    </source>
</evidence>
<reference evidence="2 3" key="1">
    <citation type="submission" date="2016-10" db="EMBL/GenBank/DDBJ databases">
        <authorList>
            <person name="de Groot N.N."/>
        </authorList>
    </citation>
    <scope>NUCLEOTIDE SEQUENCE [LARGE SCALE GENOMIC DNA]</scope>
    <source>
        <strain evidence="2 3">DSM 23842</strain>
    </source>
</reference>
<evidence type="ECO:0000313" key="3">
    <source>
        <dbReference type="Proteomes" id="UP000198846"/>
    </source>
</evidence>
<gene>
    <name evidence="2" type="ORF">SAMN04487990_106173</name>
</gene>
<dbReference type="EMBL" id="FNQK01000006">
    <property type="protein sequence ID" value="SEA10198.1"/>
    <property type="molecule type" value="Genomic_DNA"/>
</dbReference>
<feature type="signal peptide" evidence="1">
    <location>
        <begin position="1"/>
        <end position="20"/>
    </location>
</feature>
<sequence length="165" mass="18476">MKTKLTITLVSLCLVFFLFNCSSENEKESNENLTTLSKDDLKIEKNKDLNTYASNLRGKILKSDIFKDLNTIKDFEIKYVDLYKSDYLYGKALDSDGNHVVFRQKIEVSKHKDGSQTLRLLPIGEKCTGVNCSKCSFANDGGCDCDRAGEPTQSSYCNHSTSTGD</sequence>
<evidence type="ECO:0000313" key="2">
    <source>
        <dbReference type="EMBL" id="SEA10198.1"/>
    </source>
</evidence>
<dbReference type="RefSeq" id="WP_092133304.1">
    <property type="nucleotide sequence ID" value="NZ_FNQK01000006.1"/>
</dbReference>
<protein>
    <recommendedName>
        <fullName evidence="4">Lipoprotein</fullName>
    </recommendedName>
</protein>
<dbReference type="AlphaFoldDB" id="A0A1H3YH39"/>
<proteinExistence type="predicted"/>